<dbReference type="InterPro" id="IPR013128">
    <property type="entry name" value="Peptidase_C1A"/>
</dbReference>
<keyword evidence="4" id="KW-0788">Thiol protease</keyword>
<proteinExistence type="inferred from homology"/>
<dbReference type="PaxDb" id="3880-AES80235"/>
<keyword evidence="3" id="KW-0378">Hydrolase</keyword>
<dbReference type="SUPFAM" id="SSF54001">
    <property type="entry name" value="Cysteine proteinases"/>
    <property type="match status" value="1"/>
</dbReference>
<evidence type="ECO:0000313" key="6">
    <source>
        <dbReference type="EMBL" id="ABN08497.1"/>
    </source>
</evidence>
<dbReference type="eggNOG" id="KOG1543">
    <property type="taxonomic scope" value="Eukaryota"/>
</dbReference>
<evidence type="ECO:0000259" key="5">
    <source>
        <dbReference type="SMART" id="SM00645"/>
    </source>
</evidence>
<evidence type="ECO:0000313" key="9">
    <source>
        <dbReference type="Proteomes" id="UP000002051"/>
    </source>
</evidence>
<dbReference type="PANTHER" id="PTHR12411">
    <property type="entry name" value="CYSTEINE PROTEASE FAMILY C1-RELATED"/>
    <property type="match status" value="1"/>
</dbReference>
<keyword evidence="9" id="KW-1185">Reference proteome</keyword>
<reference evidence="8" key="5">
    <citation type="submission" date="2015-04" db="UniProtKB">
        <authorList>
            <consortium name="EnsemblPlants"/>
        </authorList>
    </citation>
    <scope>IDENTIFICATION</scope>
    <source>
        <strain evidence="8">cv. Jemalong A17</strain>
    </source>
</reference>
<dbReference type="InterPro" id="IPR000668">
    <property type="entry name" value="Peptidase_C1A_C"/>
</dbReference>
<dbReference type="GO" id="GO:0005764">
    <property type="term" value="C:lysosome"/>
    <property type="evidence" value="ECO:0000318"/>
    <property type="project" value="GO_Central"/>
</dbReference>
<name>A2Q4E7_MEDTR</name>
<evidence type="ECO:0000313" key="7">
    <source>
        <dbReference type="EMBL" id="AES80235.1"/>
    </source>
</evidence>
<dbReference type="GO" id="GO:0004197">
    <property type="term" value="F:cysteine-type endopeptidase activity"/>
    <property type="evidence" value="ECO:0000318"/>
    <property type="project" value="GO_Central"/>
</dbReference>
<evidence type="ECO:0000256" key="2">
    <source>
        <dbReference type="ARBA" id="ARBA00022670"/>
    </source>
</evidence>
<gene>
    <name evidence="7" type="ordered locus">MTR_7g078310</name>
    <name evidence="6" type="ORF">MtrDRAFT_AC157473g38v2</name>
</gene>
<keyword evidence="2 7" id="KW-0645">Protease</keyword>
<feature type="domain" description="Peptidase C1A papain C-terminal" evidence="5">
    <location>
        <begin position="152"/>
        <end position="262"/>
    </location>
</feature>
<dbReference type="Proteomes" id="UP000002051">
    <property type="component" value="Unassembled WGS sequence"/>
</dbReference>
<dbReference type="AlphaFoldDB" id="A2Q4E7"/>
<dbReference type="HOGENOM" id="CLU_1059121_0_0_1"/>
<dbReference type="EMBL" id="CM001223">
    <property type="protein sequence ID" value="AES80235.1"/>
    <property type="molecule type" value="Genomic_DNA"/>
</dbReference>
<protein>
    <submittedName>
        <fullName evidence="7">Papain family cysteine protease</fullName>
    </submittedName>
    <submittedName>
        <fullName evidence="6">Peptidase C1A, papain</fullName>
    </submittedName>
</protein>
<reference evidence="7 9" key="4">
    <citation type="journal article" date="2014" name="BMC Genomics">
        <title>An improved genome release (version Mt4.0) for the model legume Medicago truncatula.</title>
        <authorList>
            <person name="Tang H."/>
            <person name="Krishnakumar V."/>
            <person name="Bidwell S."/>
            <person name="Rosen B."/>
            <person name="Chan A."/>
            <person name="Zhou S."/>
            <person name="Gentzbittel L."/>
            <person name="Childs K.L."/>
            <person name="Yandell M."/>
            <person name="Gundlach H."/>
            <person name="Mayer K.F."/>
            <person name="Schwartz D.C."/>
            <person name="Town C.D."/>
        </authorList>
    </citation>
    <scope>GENOME REANNOTATION</scope>
    <source>
        <strain evidence="8 9">cv. Jemalong A17</strain>
    </source>
</reference>
<evidence type="ECO:0000256" key="1">
    <source>
        <dbReference type="ARBA" id="ARBA00008455"/>
    </source>
</evidence>
<dbReference type="InterPro" id="IPR038765">
    <property type="entry name" value="Papain-like_cys_pep_sf"/>
</dbReference>
<dbReference type="STRING" id="3880.A2Q4E7"/>
<reference evidence="6" key="2">
    <citation type="submission" date="2007-03" db="EMBL/GenBank/DDBJ databases">
        <authorList>
            <consortium name="The International Medicago Genome Annotation Group"/>
        </authorList>
    </citation>
    <scope>NUCLEOTIDE SEQUENCE</scope>
</reference>
<comment type="similarity">
    <text evidence="1">Belongs to the peptidase C1 family.</text>
</comment>
<organism evidence="6">
    <name type="scientific">Medicago truncatula</name>
    <name type="common">Barrel medic</name>
    <name type="synonym">Medicago tribuloides</name>
    <dbReference type="NCBI Taxonomy" id="3880"/>
    <lineage>
        <taxon>Eukaryota</taxon>
        <taxon>Viridiplantae</taxon>
        <taxon>Streptophyta</taxon>
        <taxon>Embryophyta</taxon>
        <taxon>Tracheophyta</taxon>
        <taxon>Spermatophyta</taxon>
        <taxon>Magnoliopsida</taxon>
        <taxon>eudicotyledons</taxon>
        <taxon>Gunneridae</taxon>
        <taxon>Pentapetalae</taxon>
        <taxon>rosids</taxon>
        <taxon>fabids</taxon>
        <taxon>Fabales</taxon>
        <taxon>Fabaceae</taxon>
        <taxon>Papilionoideae</taxon>
        <taxon>50 kb inversion clade</taxon>
        <taxon>NPAAA clade</taxon>
        <taxon>Hologalegina</taxon>
        <taxon>IRL clade</taxon>
        <taxon>Trifolieae</taxon>
        <taxon>Medicago</taxon>
    </lineage>
</organism>
<accession>A2Q4E7</accession>
<evidence type="ECO:0000256" key="4">
    <source>
        <dbReference type="ARBA" id="ARBA00022807"/>
    </source>
</evidence>
<dbReference type="Gene3D" id="3.90.70.10">
    <property type="entry name" value="Cysteine proteinases"/>
    <property type="match status" value="1"/>
</dbReference>
<sequence length="263" mass="29798">MERTSNLRNPGYFHDCCFNSLTESRSETVRVVDSKEDKDKDLGKSKPIILELPPDVGDYSWVILNVLSVHSSYNDTESLCTTGSVGEALDDKWRVERHEVAKWICMQLLRWQQTHKLAINGFADQPIKDSQSHAGFKRTTTTSSRHKNITDIPTAVDWRKRRAVTPVKNQRGCVTLLGIFYGGCNRIEGIQQIISGNLVSFSEQQLVDCVTSNWTNGCNGGNKIDAFKFILENGGIATEASYPYKGVKMMFFIMKCCFIKYKY</sequence>
<dbReference type="GO" id="GO:0005615">
    <property type="term" value="C:extracellular space"/>
    <property type="evidence" value="ECO:0000318"/>
    <property type="project" value="GO_Central"/>
</dbReference>
<dbReference type="GO" id="GO:0051603">
    <property type="term" value="P:proteolysis involved in protein catabolic process"/>
    <property type="evidence" value="ECO:0000318"/>
    <property type="project" value="GO_Central"/>
</dbReference>
<reference evidence="6" key="1">
    <citation type="submission" date="2005-02" db="EMBL/GenBank/DDBJ databases">
        <authorList>
            <person name="Town C.D."/>
        </authorList>
    </citation>
    <scope>NUCLEOTIDE SEQUENCE</scope>
</reference>
<dbReference type="EMBL" id="AC157473">
    <property type="protein sequence ID" value="ABN08497.1"/>
    <property type="molecule type" value="Genomic_DNA"/>
</dbReference>
<evidence type="ECO:0000256" key="3">
    <source>
        <dbReference type="ARBA" id="ARBA00022801"/>
    </source>
</evidence>
<dbReference type="SMART" id="SM00645">
    <property type="entry name" value="Pept_C1"/>
    <property type="match status" value="1"/>
</dbReference>
<reference evidence="7 9" key="3">
    <citation type="journal article" date="2011" name="Nature">
        <title>The Medicago genome provides insight into the evolution of rhizobial symbioses.</title>
        <authorList>
            <person name="Young N.D."/>
            <person name="Debelle F."/>
            <person name="Oldroyd G.E."/>
            <person name="Geurts R."/>
            <person name="Cannon S.B."/>
            <person name="Udvardi M.K."/>
            <person name="Benedito V.A."/>
            <person name="Mayer K.F."/>
            <person name="Gouzy J."/>
            <person name="Schoof H."/>
            <person name="Van de Peer Y."/>
            <person name="Proost S."/>
            <person name="Cook D.R."/>
            <person name="Meyers B.C."/>
            <person name="Spannagl M."/>
            <person name="Cheung F."/>
            <person name="De Mita S."/>
            <person name="Krishnakumar V."/>
            <person name="Gundlach H."/>
            <person name="Zhou S."/>
            <person name="Mudge J."/>
            <person name="Bharti A.K."/>
            <person name="Murray J.D."/>
            <person name="Naoumkina M.A."/>
            <person name="Rosen B."/>
            <person name="Silverstein K.A."/>
            <person name="Tang H."/>
            <person name="Rombauts S."/>
            <person name="Zhao P.X."/>
            <person name="Zhou P."/>
            <person name="Barbe V."/>
            <person name="Bardou P."/>
            <person name="Bechner M."/>
            <person name="Bellec A."/>
            <person name="Berger A."/>
            <person name="Berges H."/>
            <person name="Bidwell S."/>
            <person name="Bisseling T."/>
            <person name="Choisne N."/>
            <person name="Couloux A."/>
            <person name="Denny R."/>
            <person name="Deshpande S."/>
            <person name="Dai X."/>
            <person name="Doyle J.J."/>
            <person name="Dudez A.M."/>
            <person name="Farmer A.D."/>
            <person name="Fouteau S."/>
            <person name="Franken C."/>
            <person name="Gibelin C."/>
            <person name="Gish J."/>
            <person name="Goldstein S."/>
            <person name="Gonzalez A.J."/>
            <person name="Green P.J."/>
            <person name="Hallab A."/>
            <person name="Hartog M."/>
            <person name="Hua A."/>
            <person name="Humphray S.J."/>
            <person name="Jeong D.H."/>
            <person name="Jing Y."/>
            <person name="Jocker A."/>
            <person name="Kenton S.M."/>
            <person name="Kim D.J."/>
            <person name="Klee K."/>
            <person name="Lai H."/>
            <person name="Lang C."/>
            <person name="Lin S."/>
            <person name="Macmil S.L."/>
            <person name="Magdelenat G."/>
            <person name="Matthews L."/>
            <person name="McCorrison J."/>
            <person name="Monaghan E.L."/>
            <person name="Mun J.H."/>
            <person name="Najar F.Z."/>
            <person name="Nicholson C."/>
            <person name="Noirot C."/>
            <person name="O'Bleness M."/>
            <person name="Paule C.R."/>
            <person name="Poulain J."/>
            <person name="Prion F."/>
            <person name="Qin B."/>
            <person name="Qu C."/>
            <person name="Retzel E.F."/>
            <person name="Riddle C."/>
            <person name="Sallet E."/>
            <person name="Samain S."/>
            <person name="Samson N."/>
            <person name="Sanders I."/>
            <person name="Saurat O."/>
            <person name="Scarpelli C."/>
            <person name="Schiex T."/>
            <person name="Segurens B."/>
            <person name="Severin A.J."/>
            <person name="Sherrier D.J."/>
            <person name="Shi R."/>
            <person name="Sims S."/>
            <person name="Singer S.R."/>
            <person name="Sinharoy S."/>
            <person name="Sterck L."/>
            <person name="Viollet A."/>
            <person name="Wang B.B."/>
            <person name="Wang K."/>
            <person name="Wang M."/>
            <person name="Wang X."/>
            <person name="Warfsmann J."/>
            <person name="Weissenbach J."/>
            <person name="White D.D."/>
            <person name="White J.D."/>
            <person name="Wiley G.B."/>
            <person name="Wincker P."/>
            <person name="Xing Y."/>
            <person name="Yang L."/>
            <person name="Yao Z."/>
            <person name="Ying F."/>
            <person name="Zhai J."/>
            <person name="Zhou L."/>
            <person name="Zuber A."/>
            <person name="Denarie J."/>
            <person name="Dixon R.A."/>
            <person name="May G.D."/>
            <person name="Schwartz D.C."/>
            <person name="Rogers J."/>
            <person name="Quetier F."/>
            <person name="Town C.D."/>
            <person name="Roe B.A."/>
        </authorList>
    </citation>
    <scope>NUCLEOTIDE SEQUENCE [LARGE SCALE GENOMIC DNA]</scope>
    <source>
        <strain evidence="7">A17</strain>
        <strain evidence="8 9">cv. Jemalong A17</strain>
    </source>
</reference>
<evidence type="ECO:0000313" key="8">
    <source>
        <dbReference type="EnsemblPlants" id="AES80235"/>
    </source>
</evidence>
<dbReference type="EnsemblPlants" id="AES80235">
    <property type="protein sequence ID" value="AES80235"/>
    <property type="gene ID" value="MTR_7g078310"/>
</dbReference>
<dbReference type="Pfam" id="PF00112">
    <property type="entry name" value="Peptidase_C1"/>
    <property type="match status" value="1"/>
</dbReference>